<comment type="caution">
    <text evidence="2">The sequence shown here is derived from an EMBL/GenBank/DDBJ whole genome shotgun (WGS) entry which is preliminary data.</text>
</comment>
<reference evidence="3" key="1">
    <citation type="submission" date="2017-12" db="EMBL/GenBank/DDBJ databases">
        <title>Draft genome sequence of Telmatospirillum siberiense 26-4b1T, an acidotolerant peatland alphaproteobacterium potentially involved in sulfur cycling.</title>
        <authorList>
            <person name="Hausmann B."/>
            <person name="Pjevac P."/>
            <person name="Schreck K."/>
            <person name="Herbold C.W."/>
            <person name="Daims H."/>
            <person name="Wagner M."/>
            <person name="Pester M."/>
            <person name="Loy A."/>
        </authorList>
    </citation>
    <scope>NUCLEOTIDE SEQUENCE [LARGE SCALE GENOMIC DNA]</scope>
    <source>
        <strain evidence="3">26-4b1</strain>
    </source>
</reference>
<gene>
    <name evidence="2" type="ORF">CWS72_04330</name>
</gene>
<dbReference type="Proteomes" id="UP000233293">
    <property type="component" value="Unassembled WGS sequence"/>
</dbReference>
<organism evidence="2 3">
    <name type="scientific">Telmatospirillum siberiense</name>
    <dbReference type="NCBI Taxonomy" id="382514"/>
    <lineage>
        <taxon>Bacteria</taxon>
        <taxon>Pseudomonadati</taxon>
        <taxon>Pseudomonadota</taxon>
        <taxon>Alphaproteobacteria</taxon>
        <taxon>Rhodospirillales</taxon>
        <taxon>Rhodospirillaceae</taxon>
        <taxon>Telmatospirillum</taxon>
    </lineage>
</organism>
<feature type="compositionally biased region" description="Polar residues" evidence="1">
    <location>
        <begin position="77"/>
        <end position="106"/>
    </location>
</feature>
<feature type="compositionally biased region" description="Low complexity" evidence="1">
    <location>
        <begin position="120"/>
        <end position="131"/>
    </location>
</feature>
<feature type="region of interest" description="Disordered" evidence="1">
    <location>
        <begin position="69"/>
        <end position="150"/>
    </location>
</feature>
<dbReference type="EMBL" id="PIUM01000003">
    <property type="protein sequence ID" value="PKU25796.1"/>
    <property type="molecule type" value="Genomic_DNA"/>
</dbReference>
<keyword evidence="3" id="KW-1185">Reference proteome</keyword>
<proteinExistence type="predicted"/>
<dbReference type="AlphaFoldDB" id="A0A2N3PZG6"/>
<evidence type="ECO:0000313" key="3">
    <source>
        <dbReference type="Proteomes" id="UP000233293"/>
    </source>
</evidence>
<sequence length="176" mass="17366">MANVGTLIPTPGGLRTVVQVLPGQTVPPTSQVVTLPISDANDSFPPIDYFGTPLPGQAQSAASFVQTLVMPGDGGTADSSNTDTSADPASTGVSTTASPATVITSPAASSSADTTGNSDAASTVGGTTSATPPDQNANASSSPTARQDISTHAATAYQTTQQRGAGQDDHHTLLIG</sequence>
<feature type="compositionally biased region" description="Polar residues" evidence="1">
    <location>
        <begin position="132"/>
        <end position="150"/>
    </location>
</feature>
<dbReference type="RefSeq" id="WP_101249340.1">
    <property type="nucleotide sequence ID" value="NZ_PIUM01000003.1"/>
</dbReference>
<name>A0A2N3PZG6_9PROT</name>
<accession>A0A2N3PZG6</accession>
<protein>
    <submittedName>
        <fullName evidence="2">Uncharacterized protein</fullName>
    </submittedName>
</protein>
<evidence type="ECO:0000313" key="2">
    <source>
        <dbReference type="EMBL" id="PKU25796.1"/>
    </source>
</evidence>
<evidence type="ECO:0000256" key="1">
    <source>
        <dbReference type="SAM" id="MobiDB-lite"/>
    </source>
</evidence>